<dbReference type="SMART" id="SM00176">
    <property type="entry name" value="RAN"/>
    <property type="match status" value="1"/>
</dbReference>
<dbReference type="PANTHER" id="PTHR24072">
    <property type="entry name" value="RHO FAMILY GTPASE"/>
    <property type="match status" value="1"/>
</dbReference>
<evidence type="ECO:0000256" key="1">
    <source>
        <dbReference type="ARBA" id="ARBA00022481"/>
    </source>
</evidence>
<evidence type="ECO:0000256" key="2">
    <source>
        <dbReference type="ARBA" id="ARBA00022741"/>
    </source>
</evidence>
<keyword evidence="3" id="KW-0342">GTP-binding</keyword>
<evidence type="ECO:0000256" key="3">
    <source>
        <dbReference type="ARBA" id="ARBA00023134"/>
    </source>
</evidence>
<dbReference type="PROSITE" id="PS51421">
    <property type="entry name" value="RAS"/>
    <property type="match status" value="1"/>
</dbReference>
<dbReference type="PROSITE" id="PS51420">
    <property type="entry name" value="RHO"/>
    <property type="match status" value="1"/>
</dbReference>
<dbReference type="AlphaFoldDB" id="A0A9W6YVF5"/>
<accession>A0A9W6YVF5</accession>
<dbReference type="GO" id="GO:0003924">
    <property type="term" value="F:GTPase activity"/>
    <property type="evidence" value="ECO:0007669"/>
    <property type="project" value="InterPro"/>
</dbReference>
<dbReference type="GO" id="GO:0005525">
    <property type="term" value="F:GTP binding"/>
    <property type="evidence" value="ECO:0007669"/>
    <property type="project" value="UniProtKB-KW"/>
</dbReference>
<dbReference type="SMART" id="SM00175">
    <property type="entry name" value="RAB"/>
    <property type="match status" value="1"/>
</dbReference>
<dbReference type="SMART" id="SM00173">
    <property type="entry name" value="RAS"/>
    <property type="match status" value="1"/>
</dbReference>
<keyword evidence="5" id="KW-1185">Reference proteome</keyword>
<reference evidence="4" key="1">
    <citation type="submission" date="2023-04" db="EMBL/GenBank/DDBJ databases">
        <title>Ambrosiozyma monospora NBRC 1965.</title>
        <authorList>
            <person name="Ichikawa N."/>
            <person name="Sato H."/>
            <person name="Tonouchi N."/>
        </authorList>
    </citation>
    <scope>NUCLEOTIDE SEQUENCE</scope>
    <source>
        <strain evidence="4">NBRC 1965</strain>
    </source>
</reference>
<dbReference type="Gene3D" id="3.40.50.300">
    <property type="entry name" value="P-loop containing nucleotide triphosphate hydrolases"/>
    <property type="match status" value="1"/>
</dbReference>
<dbReference type="InterPro" id="IPR005225">
    <property type="entry name" value="Small_GTP-bd"/>
</dbReference>
<dbReference type="OrthoDB" id="3992408at2759"/>
<comment type="caution">
    <text evidence="4">The sequence shown here is derived from an EMBL/GenBank/DDBJ whole genome shotgun (WGS) entry which is preliminary data.</text>
</comment>
<dbReference type="PROSITE" id="PS51419">
    <property type="entry name" value="RAB"/>
    <property type="match status" value="1"/>
</dbReference>
<dbReference type="InterPro" id="IPR027417">
    <property type="entry name" value="P-loop_NTPase"/>
</dbReference>
<keyword evidence="2" id="KW-0547">Nucleotide-binding</keyword>
<organism evidence="4 5">
    <name type="scientific">Ambrosiozyma monospora</name>
    <name type="common">Yeast</name>
    <name type="synonym">Endomycopsis monosporus</name>
    <dbReference type="NCBI Taxonomy" id="43982"/>
    <lineage>
        <taxon>Eukaryota</taxon>
        <taxon>Fungi</taxon>
        <taxon>Dikarya</taxon>
        <taxon>Ascomycota</taxon>
        <taxon>Saccharomycotina</taxon>
        <taxon>Pichiomycetes</taxon>
        <taxon>Pichiales</taxon>
        <taxon>Pichiaceae</taxon>
        <taxon>Ambrosiozyma</taxon>
    </lineage>
</organism>
<dbReference type="GO" id="GO:0007264">
    <property type="term" value="P:small GTPase-mediated signal transduction"/>
    <property type="evidence" value="ECO:0007669"/>
    <property type="project" value="InterPro"/>
</dbReference>
<dbReference type="SMART" id="SM00174">
    <property type="entry name" value="RHO"/>
    <property type="match status" value="1"/>
</dbReference>
<dbReference type="InterPro" id="IPR001806">
    <property type="entry name" value="Small_GTPase"/>
</dbReference>
<dbReference type="Pfam" id="PF00071">
    <property type="entry name" value="Ras"/>
    <property type="match status" value="1"/>
</dbReference>
<proteinExistence type="predicted"/>
<gene>
    <name evidence="4" type="ORF">Amon01_000279400</name>
</gene>
<evidence type="ECO:0000313" key="4">
    <source>
        <dbReference type="EMBL" id="GMG23447.1"/>
    </source>
</evidence>
<sequence>MSTGANLQETYFISPIGKGCKFQLLDDSTSVTPDPGLQFKIVIVGDSGCGKTSLFTSFIRGYFPTEYEPTIFENSRTFLKNETTGEVLTADLWDTAGQEDYERLRRLSYQDSNLIILAYSLNARESLLNIPEVWAPEILSYCENTPILLVGLKADIPEHNVDPFDAVKVANSINAVAHIQCSAKEMFNVSRVFDTCFSVVYNNYKKQQKVSKRFSKPASGHFRTPSKPKVTTPVKAKYENPIHEEEPYVEHYEKSHCCVIC</sequence>
<dbReference type="SUPFAM" id="SSF52540">
    <property type="entry name" value="P-loop containing nucleoside triphosphate hydrolases"/>
    <property type="match status" value="1"/>
</dbReference>
<keyword evidence="1" id="KW-0488">Methylation</keyword>
<protein>
    <submittedName>
        <fullName evidence="4">Unnamed protein product</fullName>
    </submittedName>
</protein>
<dbReference type="EMBL" id="BSXU01001071">
    <property type="protein sequence ID" value="GMG23447.1"/>
    <property type="molecule type" value="Genomic_DNA"/>
</dbReference>
<name>A0A9W6YVF5_AMBMO</name>
<dbReference type="PRINTS" id="PR00449">
    <property type="entry name" value="RASTRNSFRMNG"/>
</dbReference>
<dbReference type="NCBIfam" id="TIGR00231">
    <property type="entry name" value="small_GTP"/>
    <property type="match status" value="1"/>
</dbReference>
<evidence type="ECO:0000313" key="5">
    <source>
        <dbReference type="Proteomes" id="UP001165063"/>
    </source>
</evidence>
<dbReference type="InterPro" id="IPR003578">
    <property type="entry name" value="Small_GTPase_Rho"/>
</dbReference>
<dbReference type="Proteomes" id="UP001165063">
    <property type="component" value="Unassembled WGS sequence"/>
</dbReference>